<sequence length="88" mass="9639">MDKTTPVPGTGFLCHHKAAATTEKQLSSEVCISVRVRPAREQFVVWTECVNCPLFQALLNKADRVGVRGLRALQLGPARAPVQCRVLP</sequence>
<accession>A0AAQ3JV01</accession>
<proteinExistence type="predicted"/>
<reference evidence="1 2" key="1">
    <citation type="submission" date="2023-10" db="EMBL/GenBank/DDBJ databases">
        <title>Chromosome-scale genome assembly provides insights into flower coloration mechanisms of Canna indica.</title>
        <authorList>
            <person name="Li C."/>
        </authorList>
    </citation>
    <scope>NUCLEOTIDE SEQUENCE [LARGE SCALE GENOMIC DNA]</scope>
    <source>
        <tissue evidence="1">Flower</tissue>
    </source>
</reference>
<evidence type="ECO:0000313" key="2">
    <source>
        <dbReference type="Proteomes" id="UP001327560"/>
    </source>
</evidence>
<evidence type="ECO:0000313" key="1">
    <source>
        <dbReference type="EMBL" id="WOK96636.1"/>
    </source>
</evidence>
<dbReference type="EMBL" id="CP136891">
    <property type="protein sequence ID" value="WOK96636.1"/>
    <property type="molecule type" value="Genomic_DNA"/>
</dbReference>
<gene>
    <name evidence="1" type="ORF">Cni_G05343</name>
</gene>
<name>A0AAQ3JV01_9LILI</name>
<keyword evidence="2" id="KW-1185">Reference proteome</keyword>
<organism evidence="1 2">
    <name type="scientific">Canna indica</name>
    <name type="common">Indian-shot</name>
    <dbReference type="NCBI Taxonomy" id="4628"/>
    <lineage>
        <taxon>Eukaryota</taxon>
        <taxon>Viridiplantae</taxon>
        <taxon>Streptophyta</taxon>
        <taxon>Embryophyta</taxon>
        <taxon>Tracheophyta</taxon>
        <taxon>Spermatophyta</taxon>
        <taxon>Magnoliopsida</taxon>
        <taxon>Liliopsida</taxon>
        <taxon>Zingiberales</taxon>
        <taxon>Cannaceae</taxon>
        <taxon>Canna</taxon>
    </lineage>
</organism>
<dbReference type="Proteomes" id="UP001327560">
    <property type="component" value="Chromosome 2"/>
</dbReference>
<protein>
    <submittedName>
        <fullName evidence="1">Auxin-responsive protein SAUR71-like</fullName>
    </submittedName>
</protein>
<dbReference type="AlphaFoldDB" id="A0AAQ3JV01"/>